<sequence length="155" mass="16598">MQAPSITNFGSTAPQFAQQQGFQQQGLQQRGFHHQVLQQQTAQAPAFAGMGFTPASTRDSVNENHPPKVTSRMPVFERDAALRSSIWASDSKETSSSTSNSGSGGNKRSGISSTYGPAGVTTRSSTSVQLRPLSGEISKDSMPKISSSLTNNWYK</sequence>
<protein>
    <submittedName>
        <fullName evidence="2">Uncharacterized protein</fullName>
    </submittedName>
</protein>
<name>A0A9Q9EDP5_9PEZI</name>
<proteinExistence type="predicted"/>
<evidence type="ECO:0000313" key="2">
    <source>
        <dbReference type="EMBL" id="USW47025.1"/>
    </source>
</evidence>
<feature type="compositionally biased region" description="Polar residues" evidence="1">
    <location>
        <begin position="144"/>
        <end position="155"/>
    </location>
</feature>
<accession>A0A9Q9EDP5</accession>
<organism evidence="2 3">
    <name type="scientific">Septoria linicola</name>
    <dbReference type="NCBI Taxonomy" id="215465"/>
    <lineage>
        <taxon>Eukaryota</taxon>
        <taxon>Fungi</taxon>
        <taxon>Dikarya</taxon>
        <taxon>Ascomycota</taxon>
        <taxon>Pezizomycotina</taxon>
        <taxon>Dothideomycetes</taxon>
        <taxon>Dothideomycetidae</taxon>
        <taxon>Mycosphaerellales</taxon>
        <taxon>Mycosphaerellaceae</taxon>
        <taxon>Septoria</taxon>
    </lineage>
</organism>
<dbReference type="AlphaFoldDB" id="A0A9Q9EDP5"/>
<feature type="region of interest" description="Disordered" evidence="1">
    <location>
        <begin position="17"/>
        <end position="155"/>
    </location>
</feature>
<feature type="compositionally biased region" description="Low complexity" evidence="1">
    <location>
        <begin position="17"/>
        <end position="30"/>
    </location>
</feature>
<dbReference type="Proteomes" id="UP001056384">
    <property type="component" value="Chromosome 1"/>
</dbReference>
<gene>
    <name evidence="2" type="ORF">Slin15195_G003440</name>
</gene>
<evidence type="ECO:0000313" key="3">
    <source>
        <dbReference type="Proteomes" id="UP001056384"/>
    </source>
</evidence>
<reference evidence="2" key="1">
    <citation type="submission" date="2022-06" db="EMBL/GenBank/DDBJ databases">
        <title>Complete genome sequences of two strains of the flax pathogen Septoria linicola.</title>
        <authorList>
            <person name="Lapalu N."/>
            <person name="Simon A."/>
            <person name="Demenou B."/>
            <person name="Paumier D."/>
            <person name="Guillot M.-P."/>
            <person name="Gout L."/>
            <person name="Valade R."/>
        </authorList>
    </citation>
    <scope>NUCLEOTIDE SEQUENCE</scope>
    <source>
        <strain evidence="2">SE15195</strain>
    </source>
</reference>
<evidence type="ECO:0000256" key="1">
    <source>
        <dbReference type="SAM" id="MobiDB-lite"/>
    </source>
</evidence>
<dbReference type="EMBL" id="CP099418">
    <property type="protein sequence ID" value="USW47025.1"/>
    <property type="molecule type" value="Genomic_DNA"/>
</dbReference>
<keyword evidence="3" id="KW-1185">Reference proteome</keyword>